<evidence type="ECO:0000313" key="3">
    <source>
        <dbReference type="Proteomes" id="UP000005615"/>
    </source>
</evidence>
<protein>
    <submittedName>
        <fullName evidence="2">Putative oxidoreductase</fullName>
    </submittedName>
</protein>
<accession>F3L577</accession>
<dbReference type="PANTHER" id="PTHR42879">
    <property type="entry name" value="3-OXOACYL-(ACYL-CARRIER-PROTEIN) REDUCTASE"/>
    <property type="match status" value="1"/>
</dbReference>
<dbReference type="eggNOG" id="COG1028">
    <property type="taxonomic scope" value="Bacteria"/>
</dbReference>
<dbReference type="InterPro" id="IPR050259">
    <property type="entry name" value="SDR"/>
</dbReference>
<dbReference type="AlphaFoldDB" id="F3L577"/>
<keyword evidence="3" id="KW-1185">Reference proteome</keyword>
<comment type="caution">
    <text evidence="2">The sequence shown here is derived from an EMBL/GenBank/DDBJ whole genome shotgun (WGS) entry which is preliminary data.</text>
</comment>
<proteinExistence type="inferred from homology"/>
<dbReference type="EMBL" id="AEIG01000098">
    <property type="protein sequence ID" value="EGG28524.1"/>
    <property type="molecule type" value="Genomic_DNA"/>
</dbReference>
<dbReference type="PRINTS" id="PR00081">
    <property type="entry name" value="GDHRDH"/>
</dbReference>
<comment type="similarity">
    <text evidence="1">Belongs to the short-chain dehydrogenases/reductases (SDR) family.</text>
</comment>
<dbReference type="InterPro" id="IPR036291">
    <property type="entry name" value="NAD(P)-bd_dom_sf"/>
</dbReference>
<dbReference type="STRING" id="2518989.IMCC3088_8"/>
<evidence type="ECO:0000256" key="1">
    <source>
        <dbReference type="ARBA" id="ARBA00006484"/>
    </source>
</evidence>
<dbReference type="Gene3D" id="3.40.50.720">
    <property type="entry name" value="NAD(P)-binding Rossmann-like Domain"/>
    <property type="match status" value="1"/>
</dbReference>
<organism evidence="2 3">
    <name type="scientific">Aequoribacter fuscus</name>
    <dbReference type="NCBI Taxonomy" id="2518989"/>
    <lineage>
        <taxon>Bacteria</taxon>
        <taxon>Pseudomonadati</taxon>
        <taxon>Pseudomonadota</taxon>
        <taxon>Gammaproteobacteria</taxon>
        <taxon>Cellvibrionales</taxon>
        <taxon>Halieaceae</taxon>
        <taxon>Aequoribacter</taxon>
    </lineage>
</organism>
<dbReference type="Pfam" id="PF13561">
    <property type="entry name" value="adh_short_C2"/>
    <property type="match status" value="1"/>
</dbReference>
<dbReference type="InterPro" id="IPR002347">
    <property type="entry name" value="SDR_fam"/>
</dbReference>
<sequence>MFHAAAKDFMLTKEHIMSQFSGKSVWVTSADRYMGPSIADEFERLGAIVTRDMHVLYDDHYLRETLAEIPDIVIANLAEPPRKDALEAIQDDDWNLLFDHLVHPLMRIVRHVSGPMKARGHGKIVAITSAAPLRGIPFASGYCAARGAQNAFIKGAGLELAKFGVQANAIGQNYIENDTYYPPELMQDPRFISNLSSQVPTKKVGRGLETAKLAAYLADPDVEHVVGQIIPLAGGWTT</sequence>
<gene>
    <name evidence="2" type="ORF">IMCC3088_8</name>
</gene>
<evidence type="ECO:0000313" key="2">
    <source>
        <dbReference type="EMBL" id="EGG28524.1"/>
    </source>
</evidence>
<dbReference type="SUPFAM" id="SSF51735">
    <property type="entry name" value="NAD(P)-binding Rossmann-fold domains"/>
    <property type="match status" value="1"/>
</dbReference>
<dbReference type="Proteomes" id="UP000005615">
    <property type="component" value="Unassembled WGS sequence"/>
</dbReference>
<reference evidence="2 3" key="1">
    <citation type="journal article" date="2011" name="J. Bacteriol.">
        <title>Genome sequence of strain IMCC3088, a proteorhodopsin-containing marine bacterium belonging to the OM60/NOR5 clade.</title>
        <authorList>
            <person name="Jang Y."/>
            <person name="Oh H.M."/>
            <person name="Kang I."/>
            <person name="Lee K."/>
            <person name="Yang S.J."/>
            <person name="Cho J.C."/>
        </authorList>
    </citation>
    <scope>NUCLEOTIDE SEQUENCE [LARGE SCALE GENOMIC DNA]</scope>
    <source>
        <strain evidence="2 3">IMCC3088</strain>
    </source>
</reference>
<name>F3L577_9GAMM</name>